<evidence type="ECO:0000313" key="1">
    <source>
        <dbReference type="EMBL" id="QTG12420.1"/>
    </source>
</evidence>
<reference evidence="1" key="1">
    <citation type="submission" date="2020-02" db="EMBL/GenBank/DDBJ databases">
        <title>Unexpected conservation and global transmission of agrobacterial virulence plasmids.</title>
        <authorList>
            <person name="Weisberg A.J."/>
            <person name="Davis E.W. II"/>
            <person name="Tabima J.R."/>
            <person name="Belcher M.S."/>
            <person name="Miller M."/>
            <person name="Kuo C.-H."/>
            <person name="Loper J.E."/>
            <person name="Grunwald N.J."/>
            <person name="Putnam M.L."/>
            <person name="Chang J.H."/>
        </authorList>
    </citation>
    <scope>NUCLEOTIDE SEQUENCE</scope>
    <source>
        <strain evidence="1">Q15/94</strain>
    </source>
</reference>
<protein>
    <submittedName>
        <fullName evidence="1">Uncharacterized protein</fullName>
    </submittedName>
</protein>
<evidence type="ECO:0000313" key="2">
    <source>
        <dbReference type="Proteomes" id="UP000663946"/>
    </source>
</evidence>
<sequence length="103" mass="11567">MTAETKQKRRNSGPCGPLYDLLVQKLPDYHMIYGGHIRLDIYKLSEAIGVSPQHIYQVLPSGDKPAAAKNLSVRLARKLIECSEEHKTIEPLTLLDLEPFLPS</sequence>
<dbReference type="RefSeq" id="WP_141681095.1">
    <property type="nucleotide sequence ID" value="NZ_CP049216.1"/>
</dbReference>
<dbReference type="AlphaFoldDB" id="A0AAJ4T8W5"/>
<gene>
    <name evidence="1" type="ORF">G6M86_03795</name>
</gene>
<dbReference type="Proteomes" id="UP000663946">
    <property type="component" value="Chromosome 1"/>
</dbReference>
<proteinExistence type="predicted"/>
<dbReference type="EMBL" id="CP049216">
    <property type="protein sequence ID" value="QTG12420.1"/>
    <property type="molecule type" value="Genomic_DNA"/>
</dbReference>
<organism evidence="1 2">
    <name type="scientific">Agrobacterium tumefaciens</name>
    <dbReference type="NCBI Taxonomy" id="358"/>
    <lineage>
        <taxon>Bacteria</taxon>
        <taxon>Pseudomonadati</taxon>
        <taxon>Pseudomonadota</taxon>
        <taxon>Alphaproteobacteria</taxon>
        <taxon>Hyphomicrobiales</taxon>
        <taxon>Rhizobiaceae</taxon>
        <taxon>Rhizobium/Agrobacterium group</taxon>
        <taxon>Agrobacterium</taxon>
        <taxon>Agrobacterium tumefaciens complex</taxon>
    </lineage>
</organism>
<accession>A0AAJ4T8W5</accession>
<name>A0AAJ4T8W5_AGRTU</name>